<reference evidence="3" key="1">
    <citation type="submission" date="2025-08" db="UniProtKB">
        <authorList>
            <consortium name="RefSeq"/>
        </authorList>
    </citation>
    <scope>IDENTIFICATION</scope>
    <source>
        <strain evidence="3">USDA-PBARC FA_bdor</strain>
        <tissue evidence="3">Whole organism</tissue>
    </source>
</reference>
<keyword evidence="2" id="KW-1185">Reference proteome</keyword>
<organism evidence="2 3">
    <name type="scientific">Fopius arisanus</name>
    <dbReference type="NCBI Taxonomy" id="64838"/>
    <lineage>
        <taxon>Eukaryota</taxon>
        <taxon>Metazoa</taxon>
        <taxon>Ecdysozoa</taxon>
        <taxon>Arthropoda</taxon>
        <taxon>Hexapoda</taxon>
        <taxon>Insecta</taxon>
        <taxon>Pterygota</taxon>
        <taxon>Neoptera</taxon>
        <taxon>Endopterygota</taxon>
        <taxon>Hymenoptera</taxon>
        <taxon>Apocrita</taxon>
        <taxon>Ichneumonoidea</taxon>
        <taxon>Braconidae</taxon>
        <taxon>Opiinae</taxon>
        <taxon>Fopius</taxon>
    </lineage>
</organism>
<accession>A0A9R1U507</accession>
<sequence length="111" mass="12262">MNLSTILFLIAAVLPMLASGKVAKDRSEWNNLYNRNGKRECKKPAECAILYGRSADAWVCAGLGICAPAESDEDDDGPERWVCTEEKCNIDAPPGVRYTCNKNQHCVEILD</sequence>
<dbReference type="GeneID" id="105269036"/>
<evidence type="ECO:0000313" key="2">
    <source>
        <dbReference type="Proteomes" id="UP000694866"/>
    </source>
</evidence>
<feature type="signal peptide" evidence="1">
    <location>
        <begin position="1"/>
        <end position="20"/>
    </location>
</feature>
<name>A0A9R1U507_9HYME</name>
<dbReference type="RefSeq" id="XP_011307306.1">
    <property type="nucleotide sequence ID" value="XM_011309004.1"/>
</dbReference>
<evidence type="ECO:0000313" key="3">
    <source>
        <dbReference type="RefSeq" id="XP_011307306.1"/>
    </source>
</evidence>
<protein>
    <submittedName>
        <fullName evidence="3">Uncharacterized protein</fullName>
    </submittedName>
</protein>
<proteinExistence type="predicted"/>
<dbReference type="KEGG" id="fas:105269036"/>
<keyword evidence="1" id="KW-0732">Signal</keyword>
<gene>
    <name evidence="3" type="primary">LOC105269036</name>
</gene>
<evidence type="ECO:0000256" key="1">
    <source>
        <dbReference type="SAM" id="SignalP"/>
    </source>
</evidence>
<feature type="chain" id="PRO_5040387624" evidence="1">
    <location>
        <begin position="21"/>
        <end position="111"/>
    </location>
</feature>
<dbReference type="AlphaFoldDB" id="A0A9R1U507"/>
<dbReference type="Proteomes" id="UP000694866">
    <property type="component" value="Unplaced"/>
</dbReference>